<dbReference type="UniPathway" id="UPA00148">
    <property type="reaction ID" value="UER00233"/>
</dbReference>
<feature type="coiled-coil region" evidence="16">
    <location>
        <begin position="79"/>
        <end position="106"/>
    </location>
</feature>
<gene>
    <name evidence="18" type="ORF">DGD08_15860</name>
</gene>
<dbReference type="EMBL" id="DPIY01000011">
    <property type="protein sequence ID" value="HCT58681.1"/>
    <property type="molecule type" value="Genomic_DNA"/>
</dbReference>
<reference evidence="18 19" key="1">
    <citation type="journal article" date="2018" name="Nat. Biotechnol.">
        <title>A standardized bacterial taxonomy based on genome phylogeny substantially revises the tree of life.</title>
        <authorList>
            <person name="Parks D.H."/>
            <person name="Chuvochina M."/>
            <person name="Waite D.W."/>
            <person name="Rinke C."/>
            <person name="Skarshewski A."/>
            <person name="Chaumeil P.A."/>
            <person name="Hugenholtz P."/>
        </authorList>
    </citation>
    <scope>NUCLEOTIDE SEQUENCE [LARGE SCALE GENOMIC DNA]</scope>
    <source>
        <strain evidence="18">UBA8844</strain>
    </source>
</reference>
<dbReference type="OMA" id="ECNSAIG"/>
<dbReference type="EC" id="2.5.1.17" evidence="4 15"/>
<name>A0A3D4VC34_9BACT</name>
<evidence type="ECO:0000256" key="13">
    <source>
        <dbReference type="ARBA" id="ARBA00048555"/>
    </source>
</evidence>
<dbReference type="GO" id="GO:0008817">
    <property type="term" value="F:corrinoid adenosyltransferase activity"/>
    <property type="evidence" value="ECO:0007669"/>
    <property type="project" value="UniProtKB-UniRule"/>
</dbReference>
<proteinExistence type="inferred from homology"/>
<evidence type="ECO:0000256" key="11">
    <source>
        <dbReference type="ARBA" id="ARBA00033334"/>
    </source>
</evidence>
<organism evidence="18 19">
    <name type="scientific">Gemmatimonas aurantiaca</name>
    <dbReference type="NCBI Taxonomy" id="173480"/>
    <lineage>
        <taxon>Bacteria</taxon>
        <taxon>Pseudomonadati</taxon>
        <taxon>Gemmatimonadota</taxon>
        <taxon>Gemmatimonadia</taxon>
        <taxon>Gemmatimonadales</taxon>
        <taxon>Gemmatimonadaceae</taxon>
        <taxon>Gemmatimonas</taxon>
    </lineage>
</organism>
<comment type="similarity">
    <text evidence="3 15">Belongs to the Cob(I)alamin adenosyltransferase family.</text>
</comment>
<evidence type="ECO:0000313" key="19">
    <source>
        <dbReference type="Proteomes" id="UP000264071"/>
    </source>
</evidence>
<sequence length="181" mass="20004">MKIYTRTGDTGGTALFGGGRVGKDHPRVEAYGDVDELNASLGMARCIEVMPRIDEVLVPIQRDLFAIGALLATPDHDKMRDHLAKARIDEERIAELERAIDQCDQELEPLRSFIIPGGTPKAAALHVARTVCRRAERRVVHLAQEIELPALVITYLNRLSDLLFTLARVANLRAGAGEVTW</sequence>
<evidence type="ECO:0000256" key="4">
    <source>
        <dbReference type="ARBA" id="ARBA00012454"/>
    </source>
</evidence>
<dbReference type="AlphaFoldDB" id="A0A3D4VC34"/>
<evidence type="ECO:0000259" key="17">
    <source>
        <dbReference type="Pfam" id="PF01923"/>
    </source>
</evidence>
<dbReference type="Gene3D" id="1.20.1200.10">
    <property type="entry name" value="Cobalamin adenosyltransferase-like"/>
    <property type="match status" value="1"/>
</dbReference>
<dbReference type="InterPro" id="IPR029499">
    <property type="entry name" value="PduO-typ"/>
</dbReference>
<dbReference type="NCBIfam" id="TIGR00636">
    <property type="entry name" value="PduO_Nterm"/>
    <property type="match status" value="1"/>
</dbReference>
<dbReference type="GO" id="GO:0005524">
    <property type="term" value="F:ATP binding"/>
    <property type="evidence" value="ECO:0007669"/>
    <property type="project" value="UniProtKB-UniRule"/>
</dbReference>
<keyword evidence="16" id="KW-0175">Coiled coil</keyword>
<dbReference type="InterPro" id="IPR036451">
    <property type="entry name" value="CblAdoTrfase-like_sf"/>
</dbReference>
<dbReference type="InterPro" id="IPR016030">
    <property type="entry name" value="CblAdoTrfase-like"/>
</dbReference>
<evidence type="ECO:0000256" key="8">
    <source>
        <dbReference type="ARBA" id="ARBA00022741"/>
    </source>
</evidence>
<dbReference type="PANTHER" id="PTHR12213">
    <property type="entry name" value="CORRINOID ADENOSYLTRANSFERASE"/>
    <property type="match status" value="1"/>
</dbReference>
<keyword evidence="8 15" id="KW-0547">Nucleotide-binding</keyword>
<dbReference type="FunFam" id="1.20.1200.10:FF:000003">
    <property type="entry name" value="ATP:cob(I)alamin adenosyltransferase"/>
    <property type="match status" value="1"/>
</dbReference>
<evidence type="ECO:0000256" key="1">
    <source>
        <dbReference type="ARBA" id="ARBA00004496"/>
    </source>
</evidence>
<feature type="domain" description="Cobalamin adenosyltransferase-like" evidence="17">
    <location>
        <begin position="3"/>
        <end position="170"/>
    </location>
</feature>
<comment type="subcellular location">
    <subcellularLocation>
        <location evidence="1">Cytoplasm</location>
    </subcellularLocation>
</comment>
<evidence type="ECO:0000313" key="18">
    <source>
        <dbReference type="EMBL" id="HCT58681.1"/>
    </source>
</evidence>
<dbReference type="SUPFAM" id="SSF89028">
    <property type="entry name" value="Cobalamin adenosyltransferase-like"/>
    <property type="match status" value="1"/>
</dbReference>
<comment type="catalytic activity">
    <reaction evidence="14 15">
        <text>2 cob(II)alamin + reduced [electron-transfer flavoprotein] + 2 ATP = 2 adenosylcob(III)alamin + 2 triphosphate + oxidized [electron-transfer flavoprotein] + 3 H(+)</text>
        <dbReference type="Rhea" id="RHEA:28671"/>
        <dbReference type="Rhea" id="RHEA-COMP:10685"/>
        <dbReference type="Rhea" id="RHEA-COMP:10686"/>
        <dbReference type="ChEBI" id="CHEBI:15378"/>
        <dbReference type="ChEBI" id="CHEBI:16304"/>
        <dbReference type="ChEBI" id="CHEBI:18036"/>
        <dbReference type="ChEBI" id="CHEBI:18408"/>
        <dbReference type="ChEBI" id="CHEBI:30616"/>
        <dbReference type="ChEBI" id="CHEBI:57692"/>
        <dbReference type="ChEBI" id="CHEBI:58307"/>
        <dbReference type="EC" id="2.5.1.17"/>
    </reaction>
</comment>
<dbReference type="Proteomes" id="UP000264071">
    <property type="component" value="Unassembled WGS sequence"/>
</dbReference>
<evidence type="ECO:0000256" key="10">
    <source>
        <dbReference type="ARBA" id="ARBA00031529"/>
    </source>
</evidence>
<dbReference type="Pfam" id="PF01923">
    <property type="entry name" value="Cob_adeno_trans"/>
    <property type="match status" value="1"/>
</dbReference>
<evidence type="ECO:0000256" key="12">
    <source>
        <dbReference type="ARBA" id="ARBA00033354"/>
    </source>
</evidence>
<evidence type="ECO:0000256" key="7">
    <source>
        <dbReference type="ARBA" id="ARBA00022679"/>
    </source>
</evidence>
<evidence type="ECO:0000256" key="3">
    <source>
        <dbReference type="ARBA" id="ARBA00007487"/>
    </source>
</evidence>
<evidence type="ECO:0000256" key="14">
    <source>
        <dbReference type="ARBA" id="ARBA00048692"/>
    </source>
</evidence>
<protein>
    <recommendedName>
        <fullName evidence="5 15">Corrinoid adenosyltransferase</fullName>
        <ecNumber evidence="4 15">2.5.1.17</ecNumber>
    </recommendedName>
    <alternativeName>
        <fullName evidence="10 15">Cob(II)alamin adenosyltransferase</fullName>
    </alternativeName>
    <alternativeName>
        <fullName evidence="12 15">Cob(II)yrinic acid a,c-diamide adenosyltransferase</fullName>
    </alternativeName>
    <alternativeName>
        <fullName evidence="11 15">Cobinamide/cobalamin adenosyltransferase</fullName>
    </alternativeName>
</protein>
<keyword evidence="7 15" id="KW-0808">Transferase</keyword>
<evidence type="ECO:0000256" key="5">
    <source>
        <dbReference type="ARBA" id="ARBA00020963"/>
    </source>
</evidence>
<evidence type="ECO:0000256" key="2">
    <source>
        <dbReference type="ARBA" id="ARBA00005121"/>
    </source>
</evidence>
<keyword evidence="15" id="KW-0169">Cobalamin biosynthesis</keyword>
<comment type="pathway">
    <text evidence="2 15">Cofactor biosynthesis; adenosylcobalamin biosynthesis; adenosylcobalamin from cob(II)yrinate a,c-diamide: step 2/7.</text>
</comment>
<evidence type="ECO:0000256" key="9">
    <source>
        <dbReference type="ARBA" id="ARBA00022840"/>
    </source>
</evidence>
<keyword evidence="9 15" id="KW-0067">ATP-binding</keyword>
<evidence type="ECO:0000256" key="16">
    <source>
        <dbReference type="SAM" id="Coils"/>
    </source>
</evidence>
<dbReference type="GO" id="GO:0009236">
    <property type="term" value="P:cobalamin biosynthetic process"/>
    <property type="evidence" value="ECO:0007669"/>
    <property type="project" value="UniProtKB-UniRule"/>
</dbReference>
<dbReference type="GO" id="GO:0005737">
    <property type="term" value="C:cytoplasm"/>
    <property type="evidence" value="ECO:0007669"/>
    <property type="project" value="UniProtKB-SubCell"/>
</dbReference>
<dbReference type="PANTHER" id="PTHR12213:SF0">
    <property type="entry name" value="CORRINOID ADENOSYLTRANSFERASE MMAB"/>
    <property type="match status" value="1"/>
</dbReference>
<evidence type="ECO:0000256" key="6">
    <source>
        <dbReference type="ARBA" id="ARBA00022490"/>
    </source>
</evidence>
<comment type="caution">
    <text evidence="18">The sequence shown here is derived from an EMBL/GenBank/DDBJ whole genome shotgun (WGS) entry which is preliminary data.</text>
</comment>
<keyword evidence="6" id="KW-0963">Cytoplasm</keyword>
<accession>A0A3D4VC34</accession>
<evidence type="ECO:0000256" key="15">
    <source>
        <dbReference type="RuleBase" id="RU366026"/>
    </source>
</evidence>
<comment type="catalytic activity">
    <reaction evidence="13 15">
        <text>2 cob(II)yrinate a,c diamide + reduced [electron-transfer flavoprotein] + 2 ATP = 2 adenosylcob(III)yrinate a,c-diamide + 2 triphosphate + oxidized [electron-transfer flavoprotein] + 3 H(+)</text>
        <dbReference type="Rhea" id="RHEA:11528"/>
        <dbReference type="Rhea" id="RHEA-COMP:10685"/>
        <dbReference type="Rhea" id="RHEA-COMP:10686"/>
        <dbReference type="ChEBI" id="CHEBI:15378"/>
        <dbReference type="ChEBI" id="CHEBI:18036"/>
        <dbReference type="ChEBI" id="CHEBI:30616"/>
        <dbReference type="ChEBI" id="CHEBI:57692"/>
        <dbReference type="ChEBI" id="CHEBI:58307"/>
        <dbReference type="ChEBI" id="CHEBI:58503"/>
        <dbReference type="ChEBI" id="CHEBI:58537"/>
        <dbReference type="EC" id="2.5.1.17"/>
    </reaction>
</comment>